<proteinExistence type="predicted"/>
<reference evidence="1" key="2">
    <citation type="submission" date="2025-08" db="UniProtKB">
        <authorList>
            <consortium name="Ensembl"/>
        </authorList>
    </citation>
    <scope>IDENTIFICATION</scope>
</reference>
<dbReference type="InterPro" id="IPR027267">
    <property type="entry name" value="AH/BAR_dom_sf"/>
</dbReference>
<name>A0A4W5Q3R0_9TELE</name>
<organism evidence="1 2">
    <name type="scientific">Hucho hucho</name>
    <name type="common">huchen</name>
    <dbReference type="NCBI Taxonomy" id="62062"/>
    <lineage>
        <taxon>Eukaryota</taxon>
        <taxon>Metazoa</taxon>
        <taxon>Chordata</taxon>
        <taxon>Craniata</taxon>
        <taxon>Vertebrata</taxon>
        <taxon>Euteleostomi</taxon>
        <taxon>Actinopterygii</taxon>
        <taxon>Neopterygii</taxon>
        <taxon>Teleostei</taxon>
        <taxon>Protacanthopterygii</taxon>
        <taxon>Salmoniformes</taxon>
        <taxon>Salmonidae</taxon>
        <taxon>Salmoninae</taxon>
        <taxon>Hucho</taxon>
    </lineage>
</organism>
<accession>A0A4W5Q3R0</accession>
<dbReference type="Proteomes" id="UP000314982">
    <property type="component" value="Unassembled WGS sequence"/>
</dbReference>
<dbReference type="SUPFAM" id="SSF103657">
    <property type="entry name" value="BAR/IMD domain-like"/>
    <property type="match status" value="1"/>
</dbReference>
<dbReference type="GeneTree" id="ENSGT00940000155667"/>
<reference evidence="2" key="1">
    <citation type="submission" date="2018-06" db="EMBL/GenBank/DDBJ databases">
        <title>Genome assembly of Danube salmon.</title>
        <authorList>
            <person name="Macqueen D.J."/>
            <person name="Gundappa M.K."/>
        </authorList>
    </citation>
    <scope>NUCLEOTIDE SEQUENCE [LARGE SCALE GENOMIC DNA]</scope>
</reference>
<dbReference type="Gene3D" id="1.20.1270.60">
    <property type="entry name" value="Arfaptin homology (AH) domain/BAR domain"/>
    <property type="match status" value="1"/>
</dbReference>
<sequence>MYFNVKRLAADGGTLFSRAVQVITLSFTEETLCQAETELDAHLDNLLCRVECTKQNTVSMLAQLAYQNVRIEEFLCEKLEKKVPAWITNHKILGLSMLESGSEFGPQEHPMVNVVEPVEIILIHKHTVQIYFF</sequence>
<dbReference type="Ensembl" id="ENSHHUT00000071358.1">
    <property type="protein sequence ID" value="ENSHHUP00000069043.1"/>
    <property type="gene ID" value="ENSHHUG00000040699.1"/>
</dbReference>
<protein>
    <submittedName>
        <fullName evidence="1">Uncharacterized protein</fullName>
    </submittedName>
</protein>
<reference evidence="1" key="3">
    <citation type="submission" date="2025-09" db="UniProtKB">
        <authorList>
            <consortium name="Ensembl"/>
        </authorList>
    </citation>
    <scope>IDENTIFICATION</scope>
</reference>
<evidence type="ECO:0000313" key="1">
    <source>
        <dbReference type="Ensembl" id="ENSHHUP00000069043.1"/>
    </source>
</evidence>
<evidence type="ECO:0000313" key="2">
    <source>
        <dbReference type="Proteomes" id="UP000314982"/>
    </source>
</evidence>
<dbReference type="STRING" id="62062.ENSHHUP00000069043"/>
<dbReference type="AlphaFoldDB" id="A0A4W5Q3R0"/>
<keyword evidence="2" id="KW-1185">Reference proteome</keyword>